<evidence type="ECO:0000259" key="2">
    <source>
        <dbReference type="PROSITE" id="PS50837"/>
    </source>
</evidence>
<dbReference type="SUPFAM" id="SSF52540">
    <property type="entry name" value="P-loop containing nucleoside triphosphate hydrolases"/>
    <property type="match status" value="1"/>
</dbReference>
<evidence type="ECO:0000256" key="1">
    <source>
        <dbReference type="ARBA" id="ARBA00022737"/>
    </source>
</evidence>
<protein>
    <recommendedName>
        <fullName evidence="2">NACHT domain-containing protein</fullName>
    </recommendedName>
</protein>
<keyword evidence="1" id="KW-0677">Repeat</keyword>
<name>A0AAD7NRR2_9AGAR</name>
<organism evidence="3 4">
    <name type="scientific">Mycena metata</name>
    <dbReference type="NCBI Taxonomy" id="1033252"/>
    <lineage>
        <taxon>Eukaryota</taxon>
        <taxon>Fungi</taxon>
        <taxon>Dikarya</taxon>
        <taxon>Basidiomycota</taxon>
        <taxon>Agaricomycotina</taxon>
        <taxon>Agaricomycetes</taxon>
        <taxon>Agaricomycetidae</taxon>
        <taxon>Agaricales</taxon>
        <taxon>Marasmiineae</taxon>
        <taxon>Mycenaceae</taxon>
        <taxon>Mycena</taxon>
    </lineage>
</organism>
<dbReference type="Gene3D" id="3.40.50.300">
    <property type="entry name" value="P-loop containing nucleotide triphosphate hydrolases"/>
    <property type="match status" value="1"/>
</dbReference>
<dbReference type="Pfam" id="PF24883">
    <property type="entry name" value="NPHP3_N"/>
    <property type="match status" value="1"/>
</dbReference>
<dbReference type="PANTHER" id="PTHR10039:SF14">
    <property type="entry name" value="NACHT DOMAIN-CONTAINING PROTEIN"/>
    <property type="match status" value="1"/>
</dbReference>
<dbReference type="InterPro" id="IPR007111">
    <property type="entry name" value="NACHT_NTPase"/>
</dbReference>
<feature type="domain" description="NACHT" evidence="2">
    <location>
        <begin position="49"/>
        <end position="200"/>
    </location>
</feature>
<evidence type="ECO:0000313" key="4">
    <source>
        <dbReference type="Proteomes" id="UP001215598"/>
    </source>
</evidence>
<dbReference type="PANTHER" id="PTHR10039">
    <property type="entry name" value="AMELOGENIN"/>
    <property type="match status" value="1"/>
</dbReference>
<gene>
    <name evidence="3" type="ORF">B0H16DRAFT_1409795</name>
</gene>
<reference evidence="3" key="1">
    <citation type="submission" date="2023-03" db="EMBL/GenBank/DDBJ databases">
        <title>Massive genome expansion in bonnet fungi (Mycena s.s.) driven by repeated elements and novel gene families across ecological guilds.</title>
        <authorList>
            <consortium name="Lawrence Berkeley National Laboratory"/>
            <person name="Harder C.B."/>
            <person name="Miyauchi S."/>
            <person name="Viragh M."/>
            <person name="Kuo A."/>
            <person name="Thoen E."/>
            <person name="Andreopoulos B."/>
            <person name="Lu D."/>
            <person name="Skrede I."/>
            <person name="Drula E."/>
            <person name="Henrissat B."/>
            <person name="Morin E."/>
            <person name="Kohler A."/>
            <person name="Barry K."/>
            <person name="LaButti K."/>
            <person name="Morin E."/>
            <person name="Salamov A."/>
            <person name="Lipzen A."/>
            <person name="Mereny Z."/>
            <person name="Hegedus B."/>
            <person name="Baldrian P."/>
            <person name="Stursova M."/>
            <person name="Weitz H."/>
            <person name="Taylor A."/>
            <person name="Grigoriev I.V."/>
            <person name="Nagy L.G."/>
            <person name="Martin F."/>
            <person name="Kauserud H."/>
        </authorList>
    </citation>
    <scope>NUCLEOTIDE SEQUENCE</scope>
    <source>
        <strain evidence="3">CBHHK182m</strain>
    </source>
</reference>
<dbReference type="PROSITE" id="PS50837">
    <property type="entry name" value="NACHT"/>
    <property type="match status" value="1"/>
</dbReference>
<accession>A0AAD7NRR2</accession>
<proteinExistence type="predicted"/>
<sequence length="476" mass="53790">MHILHRSVALEALYDSADSFPPPRCHPETRREILAKSYNWLTEDASAQPMSWLYGPAGAGKSAIMQTLCRQLQEAGRLGGAFFFKRDHVTRGNAKALFTTLAYQLAENDDRLKPTISQTVERYSSIVGREMEVQLHHLIVEPCRALPNSPPSIFLVDGLDECQDDSVQSDILRLIGNAVRKYPTRFRFLVASRPEAAISETVDDPLFTELLTRLNIEQSFNDVRTYLRDEFARIHREHRHTMGGIPTPWPSPDVLNDLVQKSSGYFVYASTVIKFVDDKWFRPTERLNDVLNLRSGAPFKALDQLYLYILSSVPVDFRSRLLDIFQCVAMGLELTPGAIEDLFEWPPGDSQLILRGLRSLLHVPPPGNKRSVSAQHASLLDFLCDEGRSAAFYLDLQTRMHVTRAVLKAFSHEDGLPPTLWTLDVNVLYRCISSVPPSSELVPLFRGLNTSTLRGSILLDPLEHCSEQVEDMLFIL</sequence>
<dbReference type="EMBL" id="JARKIB010000014">
    <property type="protein sequence ID" value="KAJ7772462.1"/>
    <property type="molecule type" value="Genomic_DNA"/>
</dbReference>
<dbReference type="Proteomes" id="UP001215598">
    <property type="component" value="Unassembled WGS sequence"/>
</dbReference>
<dbReference type="InterPro" id="IPR056884">
    <property type="entry name" value="NPHP3-like_N"/>
</dbReference>
<dbReference type="AlphaFoldDB" id="A0AAD7NRR2"/>
<keyword evidence="4" id="KW-1185">Reference proteome</keyword>
<evidence type="ECO:0000313" key="3">
    <source>
        <dbReference type="EMBL" id="KAJ7772462.1"/>
    </source>
</evidence>
<dbReference type="InterPro" id="IPR027417">
    <property type="entry name" value="P-loop_NTPase"/>
</dbReference>
<comment type="caution">
    <text evidence="3">The sequence shown here is derived from an EMBL/GenBank/DDBJ whole genome shotgun (WGS) entry which is preliminary data.</text>
</comment>